<comment type="caution">
    <text evidence="8">The sequence shown here is derived from an EMBL/GenBank/DDBJ whole genome shotgun (WGS) entry which is preliminary data.</text>
</comment>
<evidence type="ECO:0000313" key="9">
    <source>
        <dbReference type="Proteomes" id="UP000812966"/>
    </source>
</evidence>
<dbReference type="GO" id="GO:0046872">
    <property type="term" value="F:metal ion binding"/>
    <property type="evidence" value="ECO:0007669"/>
    <property type="project" value="UniProtKB-KW"/>
</dbReference>
<dbReference type="Proteomes" id="UP000812966">
    <property type="component" value="Unassembled WGS sequence"/>
</dbReference>
<dbReference type="InterPro" id="IPR051323">
    <property type="entry name" value="AtsK-like"/>
</dbReference>
<reference evidence="8" key="1">
    <citation type="submission" date="2020-04" db="EMBL/GenBank/DDBJ databases">
        <title>Analysis of mating type loci in Filobasidium floriforme.</title>
        <authorList>
            <person name="Nowrousian M."/>
        </authorList>
    </citation>
    <scope>NUCLEOTIDE SEQUENCE</scope>
    <source>
        <strain evidence="8">CBS 6242</strain>
    </source>
</reference>
<evidence type="ECO:0000256" key="2">
    <source>
        <dbReference type="ARBA" id="ARBA00022723"/>
    </source>
</evidence>
<keyword evidence="3" id="KW-0223">Dioxygenase</keyword>
<dbReference type="AlphaFoldDB" id="A0A8K0JPM8"/>
<dbReference type="OrthoDB" id="10257314at2759"/>
<evidence type="ECO:0000256" key="6">
    <source>
        <dbReference type="SAM" id="MobiDB-lite"/>
    </source>
</evidence>
<feature type="region of interest" description="Disordered" evidence="6">
    <location>
        <begin position="1"/>
        <end position="27"/>
    </location>
</feature>
<evidence type="ECO:0000259" key="7">
    <source>
        <dbReference type="Pfam" id="PF02668"/>
    </source>
</evidence>
<dbReference type="EMBL" id="JABELV010000038">
    <property type="protein sequence ID" value="KAG7562150.1"/>
    <property type="molecule type" value="Genomic_DNA"/>
</dbReference>
<evidence type="ECO:0000313" key="8">
    <source>
        <dbReference type="EMBL" id="KAG7562150.1"/>
    </source>
</evidence>
<feature type="domain" description="TauD/TfdA-like" evidence="7">
    <location>
        <begin position="131"/>
        <end position="392"/>
    </location>
</feature>
<name>A0A8K0JPM8_9TREE</name>
<accession>A0A8K0JPM8</accession>
<dbReference type="InterPro" id="IPR042098">
    <property type="entry name" value="TauD-like_sf"/>
</dbReference>
<dbReference type="GO" id="GO:0016706">
    <property type="term" value="F:2-oxoglutarate-dependent dioxygenase activity"/>
    <property type="evidence" value="ECO:0007669"/>
    <property type="project" value="TreeGrafter"/>
</dbReference>
<dbReference type="SUPFAM" id="SSF51197">
    <property type="entry name" value="Clavaminate synthase-like"/>
    <property type="match status" value="1"/>
</dbReference>
<organism evidence="8 9">
    <name type="scientific">Filobasidium floriforme</name>
    <dbReference type="NCBI Taxonomy" id="5210"/>
    <lineage>
        <taxon>Eukaryota</taxon>
        <taxon>Fungi</taxon>
        <taxon>Dikarya</taxon>
        <taxon>Basidiomycota</taxon>
        <taxon>Agaricomycotina</taxon>
        <taxon>Tremellomycetes</taxon>
        <taxon>Filobasidiales</taxon>
        <taxon>Filobasidiaceae</taxon>
        <taxon>Filobasidium</taxon>
    </lineage>
</organism>
<keyword evidence="2" id="KW-0479">Metal-binding</keyword>
<proteinExistence type="inferred from homology"/>
<evidence type="ECO:0000256" key="1">
    <source>
        <dbReference type="ARBA" id="ARBA00005896"/>
    </source>
</evidence>
<gene>
    <name evidence="8" type="ORF">FFLO_02432</name>
</gene>
<dbReference type="InterPro" id="IPR003819">
    <property type="entry name" value="TauD/TfdA-like"/>
</dbReference>
<sequence length="443" mass="49604">MSVTPPPSYPQLHPDLGQTAGRDRKTALETTPQDLSTALDEAQAEAIGLPKKKIHQVEQPQMVNVFNYTGAVFGEDEEYEHTEFLPSFPEITFPPLEEQPFTDRAFFANPQKTRLYREVEAQGGKVQFMNPNIGAEFTGVSLTKLSDEARDDLALLLAERGVVVFRKQDDMTIESQTDLGKHWGPLHIHSTTGVPRRAGLEHVHVVYADKGALPDRTAFAPIELYHSDVTFEIQPPGPTILRLITAPDCGGDTLFTSGAAVYASLSPFYQQYLDNLYAVHSGKEQSKGAQSAGQHIRRPAIENAHPVVRVNPVTGVKSIFVNPGFTRRILGVSKAESDNTLSFLYSQFAQTPEYTARVKWEVNDVAIWHNGLVNHSASFDFWPQRRHALRVTPHAERPMSVAEYETKYDKKAIDSDTVKYRALGMEKPKYNVTLNRKERGFKD</sequence>
<keyword evidence="5" id="KW-0408">Iron</keyword>
<dbReference type="PANTHER" id="PTHR30468">
    <property type="entry name" value="ALPHA-KETOGLUTARATE-DEPENDENT SULFONATE DIOXYGENASE"/>
    <property type="match status" value="1"/>
</dbReference>
<protein>
    <recommendedName>
        <fullName evidence="7">TauD/TfdA-like domain-containing protein</fullName>
    </recommendedName>
</protein>
<dbReference type="Gene3D" id="3.60.130.10">
    <property type="entry name" value="Clavaminate synthase-like"/>
    <property type="match status" value="1"/>
</dbReference>
<dbReference type="Pfam" id="PF02668">
    <property type="entry name" value="TauD"/>
    <property type="match status" value="1"/>
</dbReference>
<keyword evidence="9" id="KW-1185">Reference proteome</keyword>
<evidence type="ECO:0000256" key="4">
    <source>
        <dbReference type="ARBA" id="ARBA00023002"/>
    </source>
</evidence>
<dbReference type="PANTHER" id="PTHR30468:SF31">
    <property type="entry name" value="ALPHA-KETOGLUTARATE-DEPENDENT SULFONATE DIOXYGENASE-RELATED"/>
    <property type="match status" value="1"/>
</dbReference>
<evidence type="ECO:0000256" key="5">
    <source>
        <dbReference type="ARBA" id="ARBA00023004"/>
    </source>
</evidence>
<dbReference type="FunFam" id="3.60.130.10:FF:000003">
    <property type="entry name" value="Alpha-ketoglutarate-dependent taurine dioxygenase"/>
    <property type="match status" value="1"/>
</dbReference>
<dbReference type="GO" id="GO:0005737">
    <property type="term" value="C:cytoplasm"/>
    <property type="evidence" value="ECO:0007669"/>
    <property type="project" value="TreeGrafter"/>
</dbReference>
<keyword evidence="4" id="KW-0560">Oxidoreductase</keyword>
<comment type="similarity">
    <text evidence="1">Belongs to the TfdA dioxygenase family.</text>
</comment>
<evidence type="ECO:0000256" key="3">
    <source>
        <dbReference type="ARBA" id="ARBA00022964"/>
    </source>
</evidence>